<keyword evidence="2" id="KW-0812">Transmembrane</keyword>
<accession>A0A6A6VGA8</accession>
<evidence type="ECO:0000313" key="4">
    <source>
        <dbReference type="Proteomes" id="UP000799440"/>
    </source>
</evidence>
<evidence type="ECO:0000256" key="1">
    <source>
        <dbReference type="SAM" id="MobiDB-lite"/>
    </source>
</evidence>
<dbReference type="EMBL" id="MU006565">
    <property type="protein sequence ID" value="KAF2749632.1"/>
    <property type="molecule type" value="Genomic_DNA"/>
</dbReference>
<sequence>MEMLRRRWEEKSDEYTVDRLNIHITIHSLLLPLLYLSAPNLLDLLALLFPPLPQSCTTQGPHQSHAPPPTSIPTMSQTRGPFCTSKYPYRYTGHHHSCRSNPQDTLFLATHKPNRPPNPPSHLRVHARSRVRISHDLHSPYRSMGTKESKVQR</sequence>
<organism evidence="3 4">
    <name type="scientific">Sporormia fimetaria CBS 119925</name>
    <dbReference type="NCBI Taxonomy" id="1340428"/>
    <lineage>
        <taxon>Eukaryota</taxon>
        <taxon>Fungi</taxon>
        <taxon>Dikarya</taxon>
        <taxon>Ascomycota</taxon>
        <taxon>Pezizomycotina</taxon>
        <taxon>Dothideomycetes</taxon>
        <taxon>Pleosporomycetidae</taxon>
        <taxon>Pleosporales</taxon>
        <taxon>Sporormiaceae</taxon>
        <taxon>Sporormia</taxon>
    </lineage>
</organism>
<proteinExistence type="predicted"/>
<name>A0A6A6VGA8_9PLEO</name>
<dbReference type="AlphaFoldDB" id="A0A6A6VGA8"/>
<protein>
    <submittedName>
        <fullName evidence="3">Uncharacterized protein</fullName>
    </submittedName>
</protein>
<keyword evidence="2" id="KW-1133">Transmembrane helix</keyword>
<feature type="region of interest" description="Disordered" evidence="1">
    <location>
        <begin position="56"/>
        <end position="79"/>
    </location>
</feature>
<keyword evidence="4" id="KW-1185">Reference proteome</keyword>
<evidence type="ECO:0000313" key="3">
    <source>
        <dbReference type="EMBL" id="KAF2749632.1"/>
    </source>
</evidence>
<gene>
    <name evidence="3" type="ORF">M011DRAFT_272177</name>
</gene>
<feature type="region of interest" description="Disordered" evidence="1">
    <location>
        <begin position="134"/>
        <end position="153"/>
    </location>
</feature>
<feature type="transmembrane region" description="Helical" evidence="2">
    <location>
        <begin position="29"/>
        <end position="49"/>
    </location>
</feature>
<keyword evidence="2" id="KW-0472">Membrane</keyword>
<reference evidence="3" key="1">
    <citation type="journal article" date="2020" name="Stud. Mycol.">
        <title>101 Dothideomycetes genomes: a test case for predicting lifestyles and emergence of pathogens.</title>
        <authorList>
            <person name="Haridas S."/>
            <person name="Albert R."/>
            <person name="Binder M."/>
            <person name="Bloem J."/>
            <person name="Labutti K."/>
            <person name="Salamov A."/>
            <person name="Andreopoulos B."/>
            <person name="Baker S."/>
            <person name="Barry K."/>
            <person name="Bills G."/>
            <person name="Bluhm B."/>
            <person name="Cannon C."/>
            <person name="Castanera R."/>
            <person name="Culley D."/>
            <person name="Daum C."/>
            <person name="Ezra D."/>
            <person name="Gonzalez J."/>
            <person name="Henrissat B."/>
            <person name="Kuo A."/>
            <person name="Liang C."/>
            <person name="Lipzen A."/>
            <person name="Lutzoni F."/>
            <person name="Magnuson J."/>
            <person name="Mondo S."/>
            <person name="Nolan M."/>
            <person name="Ohm R."/>
            <person name="Pangilinan J."/>
            <person name="Park H.-J."/>
            <person name="Ramirez L."/>
            <person name="Alfaro M."/>
            <person name="Sun H."/>
            <person name="Tritt A."/>
            <person name="Yoshinaga Y."/>
            <person name="Zwiers L.-H."/>
            <person name="Turgeon B."/>
            <person name="Goodwin S."/>
            <person name="Spatafora J."/>
            <person name="Crous P."/>
            <person name="Grigoriev I."/>
        </authorList>
    </citation>
    <scope>NUCLEOTIDE SEQUENCE</scope>
    <source>
        <strain evidence="3">CBS 119925</strain>
    </source>
</reference>
<evidence type="ECO:0000256" key="2">
    <source>
        <dbReference type="SAM" id="Phobius"/>
    </source>
</evidence>
<dbReference type="Proteomes" id="UP000799440">
    <property type="component" value="Unassembled WGS sequence"/>
</dbReference>